<dbReference type="Proteomes" id="UP000798662">
    <property type="component" value="Chromosome 1"/>
</dbReference>
<organism evidence="1 2">
    <name type="scientific">Pyropia yezoensis</name>
    <name type="common">Susabi-nori</name>
    <name type="synonym">Porphyra yezoensis</name>
    <dbReference type="NCBI Taxonomy" id="2788"/>
    <lineage>
        <taxon>Eukaryota</taxon>
        <taxon>Rhodophyta</taxon>
        <taxon>Bangiophyceae</taxon>
        <taxon>Bangiales</taxon>
        <taxon>Bangiaceae</taxon>
        <taxon>Pyropia</taxon>
    </lineage>
</organism>
<protein>
    <submittedName>
        <fullName evidence="1">Uncharacterized protein</fullName>
    </submittedName>
</protein>
<evidence type="ECO:0000313" key="1">
    <source>
        <dbReference type="EMBL" id="KAK1858804.1"/>
    </source>
</evidence>
<sequence length="372" mass="38662">MSAAASSDESSDECPSPATVRLCGACRLPGHDARRCPLVKKAEYLCGCDKATCAKCMVACGKCGKKGHSLDTLVAPMRAGSLPRFACENHNYAEMQGRVKEALSLMAPAMRKKRELAQANKRRLAALVPAANNHFSVNAQQSALVDAVGLGGAAASTHVRTAEAAAAVLRDDGATRAAARTLGAFVADSAGAGAASSAQPPPGPLGLIDLTGPRQTVVAAVEEALSKRPKYPPGTRGAMRRLKRDAGLPAGGARGAVEELGSSNPYFGMSGLQLKRAALRYVQISEGPVLVKARSALTEFVGGDLLFNECSVTSRRFSCGEVCKALVGCAERADLRVPSVLASLQQFIVEVRLGEKALRPFFAPLSSPGSST</sequence>
<accession>A0ACC3BM37</accession>
<evidence type="ECO:0000313" key="2">
    <source>
        <dbReference type="Proteomes" id="UP000798662"/>
    </source>
</evidence>
<name>A0ACC3BM37_PYRYE</name>
<reference evidence="1" key="1">
    <citation type="submission" date="2019-11" db="EMBL/GenBank/DDBJ databases">
        <title>Nori genome reveals adaptations in red seaweeds to the harsh intertidal environment.</title>
        <authorList>
            <person name="Wang D."/>
            <person name="Mao Y."/>
        </authorList>
    </citation>
    <scope>NUCLEOTIDE SEQUENCE</scope>
    <source>
        <tissue evidence="1">Gametophyte</tissue>
    </source>
</reference>
<keyword evidence="2" id="KW-1185">Reference proteome</keyword>
<gene>
    <name evidence="1" type="ORF">I4F81_001404</name>
</gene>
<dbReference type="EMBL" id="CM020618">
    <property type="protein sequence ID" value="KAK1858804.1"/>
    <property type="molecule type" value="Genomic_DNA"/>
</dbReference>
<proteinExistence type="predicted"/>
<comment type="caution">
    <text evidence="1">The sequence shown here is derived from an EMBL/GenBank/DDBJ whole genome shotgun (WGS) entry which is preliminary data.</text>
</comment>